<comment type="similarity">
    <text evidence="1">Belongs to the cytochrome P450 family.</text>
</comment>
<keyword evidence="2" id="KW-0408">Iron</keyword>
<dbReference type="EMBL" id="BLLK01000047">
    <property type="protein sequence ID" value="GFH55399.1"/>
    <property type="molecule type" value="Genomic_DNA"/>
</dbReference>
<feature type="transmembrane region" description="Helical" evidence="3">
    <location>
        <begin position="175"/>
        <end position="197"/>
    </location>
</feature>
<evidence type="ECO:0000256" key="2">
    <source>
        <dbReference type="PIRSR" id="PIRSR602401-1"/>
    </source>
</evidence>
<accession>A0AAD3H9Y1</accession>
<reference evidence="4 5" key="1">
    <citation type="journal article" date="2021" name="Sci. Rep.">
        <title>The genome of the diatom Chaetoceros tenuissimus carries an ancient integrated fragment of an extant virus.</title>
        <authorList>
            <person name="Hongo Y."/>
            <person name="Kimura K."/>
            <person name="Takaki Y."/>
            <person name="Yoshida Y."/>
            <person name="Baba S."/>
            <person name="Kobayashi G."/>
            <person name="Nagasaki K."/>
            <person name="Hano T."/>
            <person name="Tomaru Y."/>
        </authorList>
    </citation>
    <scope>NUCLEOTIDE SEQUENCE [LARGE SCALE GENOMIC DNA]</scope>
    <source>
        <strain evidence="4 5">NIES-3715</strain>
    </source>
</reference>
<dbReference type="GO" id="GO:0016705">
    <property type="term" value="F:oxidoreductase activity, acting on paired donors, with incorporation or reduction of molecular oxygen"/>
    <property type="evidence" value="ECO:0007669"/>
    <property type="project" value="InterPro"/>
</dbReference>
<proteinExistence type="inferred from homology"/>
<keyword evidence="3" id="KW-0472">Membrane</keyword>
<gene>
    <name evidence="4" type="ORF">CTEN210_11875</name>
</gene>
<dbReference type="InterPro" id="IPR002401">
    <property type="entry name" value="Cyt_P450_E_grp-I"/>
</dbReference>
<dbReference type="Gene3D" id="1.10.630.10">
    <property type="entry name" value="Cytochrome P450"/>
    <property type="match status" value="1"/>
</dbReference>
<keyword evidence="3" id="KW-0812">Transmembrane</keyword>
<dbReference type="Proteomes" id="UP001054902">
    <property type="component" value="Unassembled WGS sequence"/>
</dbReference>
<dbReference type="AlphaFoldDB" id="A0AAD3H9Y1"/>
<name>A0AAD3H9Y1_9STRA</name>
<dbReference type="GO" id="GO:0005506">
    <property type="term" value="F:iron ion binding"/>
    <property type="evidence" value="ECO:0007669"/>
    <property type="project" value="InterPro"/>
</dbReference>
<dbReference type="InterPro" id="IPR001128">
    <property type="entry name" value="Cyt_P450"/>
</dbReference>
<keyword evidence="3" id="KW-1133">Transmembrane helix</keyword>
<evidence type="ECO:0000256" key="1">
    <source>
        <dbReference type="ARBA" id="ARBA00010617"/>
    </source>
</evidence>
<dbReference type="InterPro" id="IPR050121">
    <property type="entry name" value="Cytochrome_P450_monoxygenase"/>
</dbReference>
<keyword evidence="2" id="KW-0349">Heme</keyword>
<keyword evidence="5" id="KW-1185">Reference proteome</keyword>
<dbReference type="PRINTS" id="PR00463">
    <property type="entry name" value="EP450I"/>
</dbReference>
<dbReference type="GO" id="GO:0004497">
    <property type="term" value="F:monooxygenase activity"/>
    <property type="evidence" value="ECO:0007669"/>
    <property type="project" value="InterPro"/>
</dbReference>
<sequence>MIQFESILKIDVLTVFLSVAFIAIGYIFTSTKNKKKERNWPVVKGAKPIIGNSIGSISNFVNALEQWCDEYGEKGIFEVNIFGQILYVICSDEKAQYIESKRPFDMIRDPTLTQVVDSVGANGLFSAEGKNWAKDRKMLSPHFNRRHIEDYLPTIKTVSKRLCDKWASTMQQDGAVSISPGLLAMTIDIISLVAFAMDLNCVEKGETEEGNDVIRIFDKSLLRILAPFSYWKIPIIGKYLDGGEFIANRLKTLFYKLIDEYEEDVSTGKLHDKENTFLEKVMTTSKKENSNLDRERLAGNFLTLFAAGAETSHVAMVSSLYEIAKDTSGLQDELLKEALELGDLESVIIEDLETKLPRMRSLLYEVLRIRGPAVFRGLESKAELEIEGIKLPPKTVFVLMDQYISQQESKVEGRGTPKGPFDASPKKFCARRYLVVDNDNSTKPSVVDPTFKTGFRPLESGARVCPGRKFAEAEIFYTLSLLLRSFHITLEDGHLPMKLISSFTQQPDVEVRLVLNPRE</sequence>
<comment type="caution">
    <text evidence="4">The sequence shown here is derived from an EMBL/GenBank/DDBJ whole genome shotgun (WGS) entry which is preliminary data.</text>
</comment>
<feature type="binding site" description="axial binding residue" evidence="2">
    <location>
        <position position="465"/>
    </location>
    <ligand>
        <name>heme</name>
        <dbReference type="ChEBI" id="CHEBI:30413"/>
    </ligand>
    <ligandPart>
        <name>Fe</name>
        <dbReference type="ChEBI" id="CHEBI:18248"/>
    </ligandPart>
</feature>
<feature type="transmembrane region" description="Helical" evidence="3">
    <location>
        <begin position="6"/>
        <end position="28"/>
    </location>
</feature>
<organism evidence="4 5">
    <name type="scientific">Chaetoceros tenuissimus</name>
    <dbReference type="NCBI Taxonomy" id="426638"/>
    <lineage>
        <taxon>Eukaryota</taxon>
        <taxon>Sar</taxon>
        <taxon>Stramenopiles</taxon>
        <taxon>Ochrophyta</taxon>
        <taxon>Bacillariophyta</taxon>
        <taxon>Coscinodiscophyceae</taxon>
        <taxon>Chaetocerotophycidae</taxon>
        <taxon>Chaetocerotales</taxon>
        <taxon>Chaetocerotaceae</taxon>
        <taxon>Chaetoceros</taxon>
    </lineage>
</organism>
<evidence type="ECO:0000313" key="4">
    <source>
        <dbReference type="EMBL" id="GFH55399.1"/>
    </source>
</evidence>
<keyword evidence="2" id="KW-0479">Metal-binding</keyword>
<dbReference type="PANTHER" id="PTHR24305">
    <property type="entry name" value="CYTOCHROME P450"/>
    <property type="match status" value="1"/>
</dbReference>
<dbReference type="PANTHER" id="PTHR24305:SF166">
    <property type="entry name" value="CYTOCHROME P450 12A4, MITOCHONDRIAL-RELATED"/>
    <property type="match status" value="1"/>
</dbReference>
<comment type="cofactor">
    <cofactor evidence="2">
        <name>heme</name>
        <dbReference type="ChEBI" id="CHEBI:30413"/>
    </cofactor>
</comment>
<dbReference type="GO" id="GO:0020037">
    <property type="term" value="F:heme binding"/>
    <property type="evidence" value="ECO:0007669"/>
    <property type="project" value="InterPro"/>
</dbReference>
<evidence type="ECO:0000256" key="3">
    <source>
        <dbReference type="SAM" id="Phobius"/>
    </source>
</evidence>
<protein>
    <recommendedName>
        <fullName evidence="6">Cytochrome P450</fullName>
    </recommendedName>
</protein>
<dbReference type="SUPFAM" id="SSF48264">
    <property type="entry name" value="Cytochrome P450"/>
    <property type="match status" value="1"/>
</dbReference>
<dbReference type="Pfam" id="PF00067">
    <property type="entry name" value="p450"/>
    <property type="match status" value="1"/>
</dbReference>
<evidence type="ECO:0008006" key="6">
    <source>
        <dbReference type="Google" id="ProtNLM"/>
    </source>
</evidence>
<dbReference type="InterPro" id="IPR036396">
    <property type="entry name" value="Cyt_P450_sf"/>
</dbReference>
<evidence type="ECO:0000313" key="5">
    <source>
        <dbReference type="Proteomes" id="UP001054902"/>
    </source>
</evidence>